<dbReference type="Proteomes" id="UP000516437">
    <property type="component" value="Chromosome 1"/>
</dbReference>
<evidence type="ECO:0000256" key="1">
    <source>
        <dbReference type="SAM" id="Coils"/>
    </source>
</evidence>
<dbReference type="PANTHER" id="PTHR46248">
    <property type="entry name" value="EXPRESSED PROTEIN"/>
    <property type="match status" value="1"/>
</dbReference>
<evidence type="ECO:0000256" key="2">
    <source>
        <dbReference type="SAM" id="MobiDB-lite"/>
    </source>
</evidence>
<dbReference type="Pfam" id="PF04784">
    <property type="entry name" value="DUF547"/>
    <property type="match status" value="1"/>
</dbReference>
<name>A0A6A1WPH9_9ROSI</name>
<comment type="caution">
    <text evidence="5">The sequence shown here is derived from an EMBL/GenBank/DDBJ whole genome shotgun (WGS) entry which is preliminary data.</text>
</comment>
<reference evidence="5 6" key="1">
    <citation type="journal article" date="2019" name="Plant Biotechnol. J.">
        <title>The red bayberry genome and genetic basis of sex determination.</title>
        <authorList>
            <person name="Jia H.M."/>
            <person name="Jia H.J."/>
            <person name="Cai Q.L."/>
            <person name="Wang Y."/>
            <person name="Zhao H.B."/>
            <person name="Yang W.F."/>
            <person name="Wang G.Y."/>
            <person name="Li Y.H."/>
            <person name="Zhan D.L."/>
            <person name="Shen Y.T."/>
            <person name="Niu Q.F."/>
            <person name="Chang L."/>
            <person name="Qiu J."/>
            <person name="Zhao L."/>
            <person name="Xie H.B."/>
            <person name="Fu W.Y."/>
            <person name="Jin J."/>
            <person name="Li X.W."/>
            <person name="Jiao Y."/>
            <person name="Zhou C.C."/>
            <person name="Tu T."/>
            <person name="Chai C.Y."/>
            <person name="Gao J.L."/>
            <person name="Fan L.J."/>
            <person name="van de Weg E."/>
            <person name="Wang J.Y."/>
            <person name="Gao Z.S."/>
        </authorList>
    </citation>
    <scope>NUCLEOTIDE SEQUENCE [LARGE SCALE GENOMIC DNA]</scope>
    <source>
        <tissue evidence="5">Leaves</tissue>
    </source>
</reference>
<dbReference type="AlphaFoldDB" id="A0A6A1WPH9"/>
<feature type="coiled-coil region" evidence="1">
    <location>
        <begin position="55"/>
        <end position="82"/>
    </location>
</feature>
<evidence type="ECO:0008006" key="7">
    <source>
        <dbReference type="Google" id="ProtNLM"/>
    </source>
</evidence>
<keyword evidence="6" id="KW-1185">Reference proteome</keyword>
<evidence type="ECO:0000313" key="5">
    <source>
        <dbReference type="EMBL" id="KAB1226486.1"/>
    </source>
</evidence>
<evidence type="ECO:0000259" key="4">
    <source>
        <dbReference type="Pfam" id="PF14389"/>
    </source>
</evidence>
<dbReference type="OrthoDB" id="418495at2759"/>
<feature type="region of interest" description="Disordered" evidence="2">
    <location>
        <begin position="173"/>
        <end position="217"/>
    </location>
</feature>
<organism evidence="5 6">
    <name type="scientific">Morella rubra</name>
    <name type="common">Chinese bayberry</name>
    <dbReference type="NCBI Taxonomy" id="262757"/>
    <lineage>
        <taxon>Eukaryota</taxon>
        <taxon>Viridiplantae</taxon>
        <taxon>Streptophyta</taxon>
        <taxon>Embryophyta</taxon>
        <taxon>Tracheophyta</taxon>
        <taxon>Spermatophyta</taxon>
        <taxon>Magnoliopsida</taxon>
        <taxon>eudicotyledons</taxon>
        <taxon>Gunneridae</taxon>
        <taxon>Pentapetalae</taxon>
        <taxon>rosids</taxon>
        <taxon>fabids</taxon>
        <taxon>Fagales</taxon>
        <taxon>Myricaceae</taxon>
        <taxon>Morella</taxon>
    </lineage>
</organism>
<gene>
    <name evidence="5" type="ORF">CJ030_MR1G014068</name>
</gene>
<accession>A0A6A1WPH9</accession>
<protein>
    <recommendedName>
        <fullName evidence="7">DUF547 domain-containing protein</fullName>
    </recommendedName>
</protein>
<dbReference type="EMBL" id="RXIC02000019">
    <property type="protein sequence ID" value="KAB1226486.1"/>
    <property type="molecule type" value="Genomic_DNA"/>
</dbReference>
<dbReference type="Pfam" id="PF14389">
    <property type="entry name" value="Lzipper-MIP1"/>
    <property type="match status" value="1"/>
</dbReference>
<sequence length="575" mass="64611">MASQRDFSAQTPLEIVSTLQKMLSQEEKMHEILENVHNQRYGSAISIPNFLPPKTKGLLAELAMVEDEIARLEGQISRLQNSLKHELEGSKDSHSKQWRHGSLSNLLHHSSVDTHEPSPINKGGNEMIAYETKALHFISKAIKGDYNLNNFSLAEKLGNSRFDDQKENHFQDAAKFQDKVPRKSGFLKPASPLRDPRHPSPKPKERNPPIFSDQLPPKSLANIVQPEEEHHQWQPNKLSESIMKCLNLIYTRLLRTSRAMELEKSGPLFRSMNSSSSSRSFRAENGLQSSLLLQKESRQQDPYGIFNIEGSIPRDIGPYKNLVVFASSSLEPKCLSSSSSVPLLRKLRAMLASLQTVDLRFLTSQQKLAFWINIYNACIMHGFLQYGVPPTPQKLLTMMNKASLNIGGNIINALAIEHFILRKSASSSIKEVNHHKQGGKEDNEGIVRELYGLEAMDPNVIFALSCGTRSSPAVRIYTSDGVVGELEKSKLDYFQASIVVTSAKKIAFPEALLQNMPYFSVDTDSFMEWVCQQLPTSGSLRKSMVDCFRANNSGKTSSLVEKIPYDFEFQYLLAI</sequence>
<dbReference type="InterPro" id="IPR025757">
    <property type="entry name" value="MIP1_Leuzipper"/>
</dbReference>
<proteinExistence type="predicted"/>
<keyword evidence="1" id="KW-0175">Coiled coil</keyword>
<dbReference type="InterPro" id="IPR006869">
    <property type="entry name" value="DUF547"/>
</dbReference>
<feature type="compositionally biased region" description="Basic and acidic residues" evidence="2">
    <location>
        <begin position="194"/>
        <end position="207"/>
    </location>
</feature>
<evidence type="ECO:0000259" key="3">
    <source>
        <dbReference type="Pfam" id="PF04784"/>
    </source>
</evidence>
<feature type="domain" description="DUF547" evidence="3">
    <location>
        <begin position="360"/>
        <end position="493"/>
    </location>
</feature>
<feature type="domain" description="Ternary complex factor MIP1 leucine-zipper" evidence="4">
    <location>
        <begin position="16"/>
        <end position="86"/>
    </location>
</feature>
<evidence type="ECO:0000313" key="6">
    <source>
        <dbReference type="Proteomes" id="UP000516437"/>
    </source>
</evidence>
<dbReference type="PANTHER" id="PTHR46248:SF6">
    <property type="entry name" value="OS03G0859900 PROTEIN"/>
    <property type="match status" value="1"/>
</dbReference>